<evidence type="ECO:0000313" key="2">
    <source>
        <dbReference type="Proteomes" id="UP000799777"/>
    </source>
</evidence>
<protein>
    <submittedName>
        <fullName evidence="1">Uncharacterized protein</fullName>
    </submittedName>
</protein>
<keyword evidence="2" id="KW-1185">Reference proteome</keyword>
<gene>
    <name evidence="1" type="ORF">EK21DRAFT_84398</name>
</gene>
<proteinExistence type="predicted"/>
<comment type="caution">
    <text evidence="1">The sequence shown here is derived from an EMBL/GenBank/DDBJ whole genome shotgun (WGS) entry which is preliminary data.</text>
</comment>
<organism evidence="1 2">
    <name type="scientific">Setomelanomma holmii</name>
    <dbReference type="NCBI Taxonomy" id="210430"/>
    <lineage>
        <taxon>Eukaryota</taxon>
        <taxon>Fungi</taxon>
        <taxon>Dikarya</taxon>
        <taxon>Ascomycota</taxon>
        <taxon>Pezizomycotina</taxon>
        <taxon>Dothideomycetes</taxon>
        <taxon>Pleosporomycetidae</taxon>
        <taxon>Pleosporales</taxon>
        <taxon>Pleosporineae</taxon>
        <taxon>Phaeosphaeriaceae</taxon>
        <taxon>Setomelanomma</taxon>
    </lineage>
</organism>
<dbReference type="AlphaFoldDB" id="A0A9P4HM16"/>
<dbReference type="EMBL" id="ML978156">
    <property type="protein sequence ID" value="KAF2036024.1"/>
    <property type="molecule type" value="Genomic_DNA"/>
</dbReference>
<accession>A0A9P4HM16</accession>
<sequence length="165" mass="18808">MDLLSSFYPDQGEVLSLELSEDRRRRDLLGLLAVCLRPHREAAMLPFALNTFSYGTFKGMKNTSRLLTNEQRAAIRSVQVSIFWIGSNYSRSNHFADLYQRPLEGVTSLTALFPGVANVQINVQLYVRDAFRNANCRPEVAKDMLHEWLAGGGRYDIRVTYEEMA</sequence>
<evidence type="ECO:0000313" key="1">
    <source>
        <dbReference type="EMBL" id="KAF2036024.1"/>
    </source>
</evidence>
<name>A0A9P4HM16_9PLEO</name>
<reference evidence="1" key="1">
    <citation type="journal article" date="2020" name="Stud. Mycol.">
        <title>101 Dothideomycetes genomes: a test case for predicting lifestyles and emergence of pathogens.</title>
        <authorList>
            <person name="Haridas S."/>
            <person name="Albert R."/>
            <person name="Binder M."/>
            <person name="Bloem J."/>
            <person name="Labutti K."/>
            <person name="Salamov A."/>
            <person name="Andreopoulos B."/>
            <person name="Baker S."/>
            <person name="Barry K."/>
            <person name="Bills G."/>
            <person name="Bluhm B."/>
            <person name="Cannon C."/>
            <person name="Castanera R."/>
            <person name="Culley D."/>
            <person name="Daum C."/>
            <person name="Ezra D."/>
            <person name="Gonzalez J."/>
            <person name="Henrissat B."/>
            <person name="Kuo A."/>
            <person name="Liang C."/>
            <person name="Lipzen A."/>
            <person name="Lutzoni F."/>
            <person name="Magnuson J."/>
            <person name="Mondo S."/>
            <person name="Nolan M."/>
            <person name="Ohm R."/>
            <person name="Pangilinan J."/>
            <person name="Park H.-J."/>
            <person name="Ramirez L."/>
            <person name="Alfaro M."/>
            <person name="Sun H."/>
            <person name="Tritt A."/>
            <person name="Yoshinaga Y."/>
            <person name="Zwiers L.-H."/>
            <person name="Turgeon B."/>
            <person name="Goodwin S."/>
            <person name="Spatafora J."/>
            <person name="Crous P."/>
            <person name="Grigoriev I."/>
        </authorList>
    </citation>
    <scope>NUCLEOTIDE SEQUENCE</scope>
    <source>
        <strain evidence="1">CBS 110217</strain>
    </source>
</reference>
<dbReference type="Proteomes" id="UP000799777">
    <property type="component" value="Unassembled WGS sequence"/>
</dbReference>